<dbReference type="CDD" id="cd02440">
    <property type="entry name" value="AdoMet_MTases"/>
    <property type="match status" value="1"/>
</dbReference>
<reference evidence="5 6" key="1">
    <citation type="submission" date="2019-07" db="EMBL/GenBank/DDBJ databases">
        <title>Genome assembly of two rare yeast pathogens: Diutina rugosa and Trichomonascus ciferrii.</title>
        <authorList>
            <person name="Mixao V."/>
            <person name="Saus E."/>
            <person name="Hansen A."/>
            <person name="Lass-Flor C."/>
            <person name="Gabaldon T."/>
        </authorList>
    </citation>
    <scope>NUCLEOTIDE SEQUENCE [LARGE SCALE GENOMIC DNA]</scope>
    <source>
        <strain evidence="5 6">CBS 613</strain>
    </source>
</reference>
<protein>
    <recommendedName>
        <fullName evidence="4">Methyltransferase type 11 domain-containing protein</fullName>
    </recommendedName>
</protein>
<dbReference type="VEuPathDB" id="FungiDB:DIURU_005006"/>
<comment type="caution">
    <text evidence="5">The sequence shown here is derived from an EMBL/GenBank/DDBJ whole genome shotgun (WGS) entry which is preliminary data.</text>
</comment>
<dbReference type="GO" id="GO:0008757">
    <property type="term" value="F:S-adenosylmethionine-dependent methyltransferase activity"/>
    <property type="evidence" value="ECO:0007669"/>
    <property type="project" value="InterPro"/>
</dbReference>
<dbReference type="Proteomes" id="UP000449547">
    <property type="component" value="Unassembled WGS sequence"/>
</dbReference>
<evidence type="ECO:0000256" key="2">
    <source>
        <dbReference type="ARBA" id="ARBA00022603"/>
    </source>
</evidence>
<gene>
    <name evidence="5" type="ORF">DIURU_005006</name>
</gene>
<dbReference type="GO" id="GO:0032259">
    <property type="term" value="P:methylation"/>
    <property type="evidence" value="ECO:0007669"/>
    <property type="project" value="UniProtKB-KW"/>
</dbReference>
<accession>A0A642UFU8</accession>
<evidence type="ECO:0000313" key="5">
    <source>
        <dbReference type="EMBL" id="KAA8898151.1"/>
    </source>
</evidence>
<evidence type="ECO:0000259" key="4">
    <source>
        <dbReference type="Pfam" id="PF08241"/>
    </source>
</evidence>
<dbReference type="Pfam" id="PF08241">
    <property type="entry name" value="Methyltransf_11"/>
    <property type="match status" value="1"/>
</dbReference>
<name>A0A642UFU8_DIURU</name>
<dbReference type="InterPro" id="IPR051052">
    <property type="entry name" value="Diverse_substrate_MTase"/>
</dbReference>
<evidence type="ECO:0000256" key="1">
    <source>
        <dbReference type="ARBA" id="ARBA00008361"/>
    </source>
</evidence>
<dbReference type="InterPro" id="IPR013216">
    <property type="entry name" value="Methyltransf_11"/>
</dbReference>
<keyword evidence="2" id="KW-0489">Methyltransferase</keyword>
<evidence type="ECO:0000256" key="3">
    <source>
        <dbReference type="ARBA" id="ARBA00022679"/>
    </source>
</evidence>
<feature type="domain" description="Methyltransferase type 11" evidence="4">
    <location>
        <begin position="40"/>
        <end position="133"/>
    </location>
</feature>
<dbReference type="GeneID" id="54783657"/>
<dbReference type="RefSeq" id="XP_034010408.1">
    <property type="nucleotide sequence ID" value="XM_034157941.1"/>
</dbReference>
<dbReference type="OMA" id="RTWSAYH"/>
<dbReference type="PANTHER" id="PTHR44942:SF4">
    <property type="entry name" value="METHYLTRANSFERASE TYPE 11 DOMAIN-CONTAINING PROTEIN"/>
    <property type="match status" value="1"/>
</dbReference>
<sequence length="290" mass="33649">MSQYSDNKFDTQQYDDARPTYPKGFYDVILSKVNYRELAVDLGCGTGIVTYAIAPYFTKTIGTDPSETMIRQCKRKSVDNVEFLQGTGEQFPAEIAPDSVDLITAGECAHWFNHEAFFKECHRMLKPGGTLAFWLYKDPVFEDPRANAIYHKYTWESSFDHNTGADFEQYMGPYYQQPGHDYLGSLLKEKPVPAELYTDIERVEYLLDDRQRPTRLQSTPLRIKKNVSVQWFLEYVKSWSAYHSWMKDHGDKYDVAEAFTKELMSAMGWTLDTPITLDFETMYTTAHKKP</sequence>
<keyword evidence="3" id="KW-0808">Transferase</keyword>
<dbReference type="Gene3D" id="3.40.50.150">
    <property type="entry name" value="Vaccinia Virus protein VP39"/>
    <property type="match status" value="1"/>
</dbReference>
<dbReference type="OrthoDB" id="10027013at2759"/>
<dbReference type="AlphaFoldDB" id="A0A642UFU8"/>
<dbReference type="PANTHER" id="PTHR44942">
    <property type="entry name" value="METHYLTRANSF_11 DOMAIN-CONTAINING PROTEIN"/>
    <property type="match status" value="1"/>
</dbReference>
<dbReference type="SUPFAM" id="SSF53335">
    <property type="entry name" value="S-adenosyl-L-methionine-dependent methyltransferases"/>
    <property type="match status" value="1"/>
</dbReference>
<organism evidence="5 6">
    <name type="scientific">Diutina rugosa</name>
    <name type="common">Yeast</name>
    <name type="synonym">Candida rugosa</name>
    <dbReference type="NCBI Taxonomy" id="5481"/>
    <lineage>
        <taxon>Eukaryota</taxon>
        <taxon>Fungi</taxon>
        <taxon>Dikarya</taxon>
        <taxon>Ascomycota</taxon>
        <taxon>Saccharomycotina</taxon>
        <taxon>Pichiomycetes</taxon>
        <taxon>Debaryomycetaceae</taxon>
        <taxon>Diutina</taxon>
    </lineage>
</organism>
<comment type="similarity">
    <text evidence="1">Belongs to the methyltransferase superfamily.</text>
</comment>
<evidence type="ECO:0000313" key="6">
    <source>
        <dbReference type="Proteomes" id="UP000449547"/>
    </source>
</evidence>
<proteinExistence type="inferred from homology"/>
<dbReference type="InterPro" id="IPR029063">
    <property type="entry name" value="SAM-dependent_MTases_sf"/>
</dbReference>
<keyword evidence="6" id="KW-1185">Reference proteome</keyword>
<dbReference type="EMBL" id="SWFT01000149">
    <property type="protein sequence ID" value="KAA8898151.1"/>
    <property type="molecule type" value="Genomic_DNA"/>
</dbReference>